<dbReference type="Pfam" id="PF00196">
    <property type="entry name" value="GerE"/>
    <property type="match status" value="1"/>
</dbReference>
<evidence type="ECO:0000256" key="4">
    <source>
        <dbReference type="PROSITE-ProRule" id="PRU00169"/>
    </source>
</evidence>
<dbReference type="SUPFAM" id="SSF46894">
    <property type="entry name" value="C-terminal effector domain of the bipartite response regulators"/>
    <property type="match status" value="1"/>
</dbReference>
<dbReference type="PROSITE" id="PS50043">
    <property type="entry name" value="HTH_LUXR_2"/>
    <property type="match status" value="1"/>
</dbReference>
<evidence type="ECO:0000259" key="5">
    <source>
        <dbReference type="PROSITE" id="PS50043"/>
    </source>
</evidence>
<evidence type="ECO:0000313" key="7">
    <source>
        <dbReference type="EMBL" id="MDQ0417975.1"/>
    </source>
</evidence>
<keyword evidence="3" id="KW-0804">Transcription</keyword>
<accession>A0AAJ1TNE5</accession>
<dbReference type="SUPFAM" id="SSF52172">
    <property type="entry name" value="CheY-like"/>
    <property type="match status" value="1"/>
</dbReference>
<evidence type="ECO:0000259" key="6">
    <source>
        <dbReference type="PROSITE" id="PS50110"/>
    </source>
</evidence>
<evidence type="ECO:0000256" key="3">
    <source>
        <dbReference type="ARBA" id="ARBA00023163"/>
    </source>
</evidence>
<dbReference type="EMBL" id="JAUSUV010000008">
    <property type="protein sequence ID" value="MDQ0417975.1"/>
    <property type="molecule type" value="Genomic_DNA"/>
</dbReference>
<proteinExistence type="predicted"/>
<evidence type="ECO:0000256" key="2">
    <source>
        <dbReference type="ARBA" id="ARBA00023125"/>
    </source>
</evidence>
<dbReference type="Gene3D" id="3.40.50.2300">
    <property type="match status" value="1"/>
</dbReference>
<reference evidence="7 8" key="1">
    <citation type="submission" date="2023-07" db="EMBL/GenBank/DDBJ databases">
        <title>Genomic Encyclopedia of Type Strains, Phase IV (KMG-IV): sequencing the most valuable type-strain genomes for metagenomic binning, comparative biology and taxonomic classification.</title>
        <authorList>
            <person name="Goeker M."/>
        </authorList>
    </citation>
    <scope>NUCLEOTIDE SEQUENCE [LARGE SCALE GENOMIC DNA]</scope>
    <source>
        <strain evidence="7 8">DSM 46876</strain>
    </source>
</reference>
<dbReference type="InterPro" id="IPR001789">
    <property type="entry name" value="Sig_transdc_resp-reg_receiver"/>
</dbReference>
<dbReference type="InterPro" id="IPR051015">
    <property type="entry name" value="EvgA-like"/>
</dbReference>
<dbReference type="RefSeq" id="WP_307253324.1">
    <property type="nucleotide sequence ID" value="NZ_JAUSUV010000008.1"/>
</dbReference>
<dbReference type="InterPro" id="IPR000792">
    <property type="entry name" value="Tscrpt_reg_LuxR_C"/>
</dbReference>
<dbReference type="GO" id="GO:0006355">
    <property type="term" value="P:regulation of DNA-templated transcription"/>
    <property type="evidence" value="ECO:0007669"/>
    <property type="project" value="InterPro"/>
</dbReference>
<dbReference type="SMART" id="SM00421">
    <property type="entry name" value="HTH_LUXR"/>
    <property type="match status" value="1"/>
</dbReference>
<dbReference type="GO" id="GO:0000160">
    <property type="term" value="P:phosphorelay signal transduction system"/>
    <property type="evidence" value="ECO:0007669"/>
    <property type="project" value="InterPro"/>
</dbReference>
<sequence length="205" mass="22812">MKVFLIESQTVLREALTRVLKLESNITVVGSCEGGKSVLSQIERLQPDIVVLDIDLPISPGLELAKDIIDRQLGCKIVFLTSVNSGGVYLREAMKLGVHGYLLKDISIGKLVGSLYDIQAGSLIFSSSLEMDQSVADPLRKREKDVLLLLMDGLETKEIAEQLFLSEWTVRNYIYMIMRKLNVKTRVEAVNVARKMGVFFGSMSS</sequence>
<dbReference type="InterPro" id="IPR016032">
    <property type="entry name" value="Sig_transdc_resp-reg_C-effctor"/>
</dbReference>
<dbReference type="PANTHER" id="PTHR45566:SF2">
    <property type="entry name" value="NARL SUBFAMILY"/>
    <property type="match status" value="1"/>
</dbReference>
<dbReference type="SMART" id="SM00448">
    <property type="entry name" value="REC"/>
    <property type="match status" value="1"/>
</dbReference>
<evidence type="ECO:0000256" key="1">
    <source>
        <dbReference type="ARBA" id="ARBA00023015"/>
    </source>
</evidence>
<feature type="domain" description="HTH luxR-type" evidence="5">
    <location>
        <begin position="132"/>
        <end position="197"/>
    </location>
</feature>
<organism evidence="7 8">
    <name type="scientific">Croceifilum oryzae</name>
    <dbReference type="NCBI Taxonomy" id="1553429"/>
    <lineage>
        <taxon>Bacteria</taxon>
        <taxon>Bacillati</taxon>
        <taxon>Bacillota</taxon>
        <taxon>Bacilli</taxon>
        <taxon>Bacillales</taxon>
        <taxon>Thermoactinomycetaceae</taxon>
        <taxon>Croceifilum</taxon>
    </lineage>
</organism>
<dbReference type="InterPro" id="IPR011006">
    <property type="entry name" value="CheY-like_superfamily"/>
</dbReference>
<dbReference type="Pfam" id="PF00072">
    <property type="entry name" value="Response_reg"/>
    <property type="match status" value="1"/>
</dbReference>
<keyword evidence="2 7" id="KW-0238">DNA-binding</keyword>
<feature type="domain" description="Response regulatory" evidence="6">
    <location>
        <begin position="2"/>
        <end position="119"/>
    </location>
</feature>
<dbReference type="GO" id="GO:0003677">
    <property type="term" value="F:DNA binding"/>
    <property type="evidence" value="ECO:0007669"/>
    <property type="project" value="UniProtKB-KW"/>
</dbReference>
<dbReference type="PRINTS" id="PR00038">
    <property type="entry name" value="HTHLUXR"/>
</dbReference>
<dbReference type="AlphaFoldDB" id="A0AAJ1TNE5"/>
<dbReference type="Proteomes" id="UP001238450">
    <property type="component" value="Unassembled WGS sequence"/>
</dbReference>
<dbReference type="PROSITE" id="PS50110">
    <property type="entry name" value="RESPONSE_REGULATORY"/>
    <property type="match status" value="1"/>
</dbReference>
<keyword evidence="8" id="KW-1185">Reference proteome</keyword>
<dbReference type="CDD" id="cd06170">
    <property type="entry name" value="LuxR_C_like"/>
    <property type="match status" value="1"/>
</dbReference>
<protein>
    <submittedName>
        <fullName evidence="7">DNA-binding NarL/FixJ family response regulator</fullName>
    </submittedName>
</protein>
<name>A0AAJ1TNE5_9BACL</name>
<comment type="caution">
    <text evidence="7">The sequence shown here is derived from an EMBL/GenBank/DDBJ whole genome shotgun (WGS) entry which is preliminary data.</text>
</comment>
<gene>
    <name evidence="7" type="ORF">J2Z48_002159</name>
</gene>
<feature type="modified residue" description="4-aspartylphosphate" evidence="4">
    <location>
        <position position="53"/>
    </location>
</feature>
<dbReference type="PANTHER" id="PTHR45566">
    <property type="entry name" value="HTH-TYPE TRANSCRIPTIONAL REGULATOR YHJB-RELATED"/>
    <property type="match status" value="1"/>
</dbReference>
<evidence type="ECO:0000313" key="8">
    <source>
        <dbReference type="Proteomes" id="UP001238450"/>
    </source>
</evidence>
<keyword evidence="1" id="KW-0805">Transcription regulation</keyword>
<keyword evidence="4" id="KW-0597">Phosphoprotein</keyword>